<keyword evidence="2" id="KW-1133">Transmembrane helix</keyword>
<name>A0A1F6A7A1_9BACT</name>
<proteinExistence type="predicted"/>
<feature type="transmembrane region" description="Helical" evidence="2">
    <location>
        <begin position="89"/>
        <end position="107"/>
    </location>
</feature>
<feature type="region of interest" description="Disordered" evidence="1">
    <location>
        <begin position="1"/>
        <end position="27"/>
    </location>
</feature>
<dbReference type="STRING" id="1798384.A3D03_01590"/>
<feature type="transmembrane region" description="Helical" evidence="2">
    <location>
        <begin position="65"/>
        <end position="82"/>
    </location>
</feature>
<gene>
    <name evidence="3" type="ORF">A3D03_01590</name>
</gene>
<keyword evidence="2" id="KW-0812">Transmembrane</keyword>
<evidence type="ECO:0000256" key="2">
    <source>
        <dbReference type="SAM" id="Phobius"/>
    </source>
</evidence>
<sequence length="108" mass="12473">MSNYSELPDSRLPQHQNAPDVSPRDEWFSSGHSVRGFALRMTERTDAPTVRSGSALLYNFTIPRGIPMLSFIGGCFLFSVIRHRERLNIYRYESIPIIIFMLLFGQYD</sequence>
<accession>A0A1F6A7A1</accession>
<keyword evidence="2" id="KW-0472">Membrane</keyword>
<evidence type="ECO:0000313" key="4">
    <source>
        <dbReference type="Proteomes" id="UP000177092"/>
    </source>
</evidence>
<dbReference type="AlphaFoldDB" id="A0A1F6A7A1"/>
<organism evidence="3 4">
    <name type="scientific">Candidatus Gottesmanbacteria bacterium RIFCSPHIGHO2_02_FULL_40_13</name>
    <dbReference type="NCBI Taxonomy" id="1798384"/>
    <lineage>
        <taxon>Bacteria</taxon>
        <taxon>Candidatus Gottesmaniibacteriota</taxon>
    </lineage>
</organism>
<reference evidence="3 4" key="1">
    <citation type="journal article" date="2016" name="Nat. Commun.">
        <title>Thousands of microbial genomes shed light on interconnected biogeochemical processes in an aquifer system.</title>
        <authorList>
            <person name="Anantharaman K."/>
            <person name="Brown C.T."/>
            <person name="Hug L.A."/>
            <person name="Sharon I."/>
            <person name="Castelle C.J."/>
            <person name="Probst A.J."/>
            <person name="Thomas B.C."/>
            <person name="Singh A."/>
            <person name="Wilkins M.J."/>
            <person name="Karaoz U."/>
            <person name="Brodie E.L."/>
            <person name="Williams K.H."/>
            <person name="Hubbard S.S."/>
            <person name="Banfield J.F."/>
        </authorList>
    </citation>
    <scope>NUCLEOTIDE SEQUENCE [LARGE SCALE GENOMIC DNA]</scope>
</reference>
<comment type="caution">
    <text evidence="3">The sequence shown here is derived from an EMBL/GenBank/DDBJ whole genome shotgun (WGS) entry which is preliminary data.</text>
</comment>
<dbReference type="Proteomes" id="UP000177092">
    <property type="component" value="Unassembled WGS sequence"/>
</dbReference>
<dbReference type="EMBL" id="MFJN01000047">
    <property type="protein sequence ID" value="OGG20413.1"/>
    <property type="molecule type" value="Genomic_DNA"/>
</dbReference>
<protein>
    <submittedName>
        <fullName evidence="3">Uncharacterized protein</fullName>
    </submittedName>
</protein>
<evidence type="ECO:0000313" key="3">
    <source>
        <dbReference type="EMBL" id="OGG20413.1"/>
    </source>
</evidence>
<evidence type="ECO:0000256" key="1">
    <source>
        <dbReference type="SAM" id="MobiDB-lite"/>
    </source>
</evidence>